<dbReference type="InterPro" id="IPR003661">
    <property type="entry name" value="HisK_dim/P_dom"/>
</dbReference>
<dbReference type="GO" id="GO:0000155">
    <property type="term" value="F:phosphorelay sensor kinase activity"/>
    <property type="evidence" value="ECO:0007669"/>
    <property type="project" value="InterPro"/>
</dbReference>
<dbReference type="EMBL" id="BNJK01000001">
    <property type="protein sequence ID" value="GHO91834.1"/>
    <property type="molecule type" value="Genomic_DNA"/>
</dbReference>
<dbReference type="CDD" id="cd00082">
    <property type="entry name" value="HisKA"/>
    <property type="match status" value="1"/>
</dbReference>
<dbReference type="InterPro" id="IPR004358">
    <property type="entry name" value="Sig_transdc_His_kin-like_C"/>
</dbReference>
<dbReference type="Proteomes" id="UP000597444">
    <property type="component" value="Unassembled WGS sequence"/>
</dbReference>
<dbReference type="PROSITE" id="PS50109">
    <property type="entry name" value="HIS_KIN"/>
    <property type="match status" value="1"/>
</dbReference>
<dbReference type="SUPFAM" id="SSF47384">
    <property type="entry name" value="Homodimeric domain of signal transducing histidine kinase"/>
    <property type="match status" value="1"/>
</dbReference>
<keyword evidence="3" id="KW-0597">Phosphoprotein</keyword>
<dbReference type="InterPro" id="IPR036097">
    <property type="entry name" value="HisK_dim/P_sf"/>
</dbReference>
<evidence type="ECO:0000256" key="3">
    <source>
        <dbReference type="ARBA" id="ARBA00022553"/>
    </source>
</evidence>
<dbReference type="InterPro" id="IPR005467">
    <property type="entry name" value="His_kinase_dom"/>
</dbReference>
<evidence type="ECO:0000256" key="4">
    <source>
        <dbReference type="ARBA" id="ARBA00022679"/>
    </source>
</evidence>
<dbReference type="InterPro" id="IPR003594">
    <property type="entry name" value="HATPase_dom"/>
</dbReference>
<keyword evidence="4" id="KW-0808">Transferase</keyword>
<keyword evidence="9" id="KW-1185">Reference proteome</keyword>
<reference evidence="8" key="1">
    <citation type="submission" date="2020-10" db="EMBL/GenBank/DDBJ databases">
        <title>Taxonomic study of unclassified bacteria belonging to the class Ktedonobacteria.</title>
        <authorList>
            <person name="Yabe S."/>
            <person name="Wang C.M."/>
            <person name="Zheng Y."/>
            <person name="Sakai Y."/>
            <person name="Cavaletti L."/>
            <person name="Monciardini P."/>
            <person name="Donadio S."/>
        </authorList>
    </citation>
    <scope>NUCLEOTIDE SEQUENCE</scope>
    <source>
        <strain evidence="8">ID150040</strain>
    </source>
</reference>
<dbReference type="Gene3D" id="3.30.565.10">
    <property type="entry name" value="Histidine kinase-like ATPase, C-terminal domain"/>
    <property type="match status" value="1"/>
</dbReference>
<dbReference type="Gene3D" id="1.10.287.130">
    <property type="match status" value="1"/>
</dbReference>
<gene>
    <name evidence="8" type="ORF">KSF_018820</name>
</gene>
<dbReference type="RefSeq" id="WP_220202705.1">
    <property type="nucleotide sequence ID" value="NZ_BNJK01000001.1"/>
</dbReference>
<sequence>MSAETYLHRLVQQVCHLLECRAAILLLECPDPLLCHPLLRHFPLEPMIYTTDDICEQSLLDNPRIGALCDIAMQTGAVWCLDDSSLSLPMASSLLIVPLESTHGMLGVLLCVNGQSELFLEGEYTLLFQYLPTLIHNVEHILHKICYSTCSIANTVSATMREQNTYISMVSHELRSPLTAIKGYAGLLHAYGVADVQEGYAAREMTTVRQRRYLTAIMEQVEHLEVLIADLLDISRLQAGRLSLHCSEMNVSQLCQRVVASIQERVERQSPGHYHFHSTIEPNLPLAWADPDRLRQILVNLLENAVKYSPDGGAIELFAYTLQQARHPLFCSAGKQTQTCEAEVPSLVSSPSCMIGITICDRGIGIPHPQQDALFQPFTRLRHSASEQIAGIGLGLYIARCLVEAMNGQIFLHSHQGEGTRVTFTIHAV</sequence>
<evidence type="ECO:0000256" key="6">
    <source>
        <dbReference type="ARBA" id="ARBA00023012"/>
    </source>
</evidence>
<comment type="caution">
    <text evidence="8">The sequence shown here is derived from an EMBL/GenBank/DDBJ whole genome shotgun (WGS) entry which is preliminary data.</text>
</comment>
<feature type="domain" description="Histidine kinase" evidence="7">
    <location>
        <begin position="169"/>
        <end position="429"/>
    </location>
</feature>
<keyword evidence="6" id="KW-0902">Two-component regulatory system</keyword>
<dbReference type="PANTHER" id="PTHR43711:SF1">
    <property type="entry name" value="HISTIDINE KINASE 1"/>
    <property type="match status" value="1"/>
</dbReference>
<dbReference type="SUPFAM" id="SSF55874">
    <property type="entry name" value="ATPase domain of HSP90 chaperone/DNA topoisomerase II/histidine kinase"/>
    <property type="match status" value="1"/>
</dbReference>
<comment type="catalytic activity">
    <reaction evidence="1">
        <text>ATP + protein L-histidine = ADP + protein N-phospho-L-histidine.</text>
        <dbReference type="EC" id="2.7.13.3"/>
    </reaction>
</comment>
<accession>A0A8J3II78</accession>
<name>A0A8J3II78_9CHLR</name>
<dbReference type="InterPro" id="IPR050736">
    <property type="entry name" value="Sensor_HK_Regulatory"/>
</dbReference>
<dbReference type="SMART" id="SM00387">
    <property type="entry name" value="HATPase_c"/>
    <property type="match status" value="1"/>
</dbReference>
<evidence type="ECO:0000256" key="2">
    <source>
        <dbReference type="ARBA" id="ARBA00012438"/>
    </source>
</evidence>
<dbReference type="SUPFAM" id="SSF55781">
    <property type="entry name" value="GAF domain-like"/>
    <property type="match status" value="1"/>
</dbReference>
<dbReference type="Pfam" id="PF02518">
    <property type="entry name" value="HATPase_c"/>
    <property type="match status" value="1"/>
</dbReference>
<protein>
    <recommendedName>
        <fullName evidence="2">histidine kinase</fullName>
        <ecNumber evidence="2">2.7.13.3</ecNumber>
    </recommendedName>
</protein>
<organism evidence="8 9">
    <name type="scientific">Reticulibacter mediterranei</name>
    <dbReference type="NCBI Taxonomy" id="2778369"/>
    <lineage>
        <taxon>Bacteria</taxon>
        <taxon>Bacillati</taxon>
        <taxon>Chloroflexota</taxon>
        <taxon>Ktedonobacteria</taxon>
        <taxon>Ktedonobacterales</taxon>
        <taxon>Reticulibacteraceae</taxon>
        <taxon>Reticulibacter</taxon>
    </lineage>
</organism>
<evidence type="ECO:0000313" key="8">
    <source>
        <dbReference type="EMBL" id="GHO91834.1"/>
    </source>
</evidence>
<evidence type="ECO:0000313" key="9">
    <source>
        <dbReference type="Proteomes" id="UP000597444"/>
    </source>
</evidence>
<dbReference type="InterPro" id="IPR036890">
    <property type="entry name" value="HATPase_C_sf"/>
</dbReference>
<evidence type="ECO:0000256" key="1">
    <source>
        <dbReference type="ARBA" id="ARBA00000085"/>
    </source>
</evidence>
<dbReference type="AlphaFoldDB" id="A0A8J3II78"/>
<dbReference type="PRINTS" id="PR00344">
    <property type="entry name" value="BCTRLSENSOR"/>
</dbReference>
<dbReference type="EC" id="2.7.13.3" evidence="2"/>
<dbReference type="PANTHER" id="PTHR43711">
    <property type="entry name" value="TWO-COMPONENT HISTIDINE KINASE"/>
    <property type="match status" value="1"/>
</dbReference>
<proteinExistence type="predicted"/>
<dbReference type="SMART" id="SM00388">
    <property type="entry name" value="HisKA"/>
    <property type="match status" value="1"/>
</dbReference>
<keyword evidence="5" id="KW-0418">Kinase</keyword>
<dbReference type="Pfam" id="PF00512">
    <property type="entry name" value="HisKA"/>
    <property type="match status" value="1"/>
</dbReference>
<evidence type="ECO:0000256" key="5">
    <source>
        <dbReference type="ARBA" id="ARBA00022777"/>
    </source>
</evidence>
<evidence type="ECO:0000259" key="7">
    <source>
        <dbReference type="PROSITE" id="PS50109"/>
    </source>
</evidence>